<reference evidence="3 4" key="1">
    <citation type="submission" date="2013-11" db="EMBL/GenBank/DDBJ databases">
        <title>Metagenomic analysis of a methanogenic consortium involved in long chain n-alkane degradation.</title>
        <authorList>
            <person name="Davidova I.A."/>
            <person name="Callaghan A.V."/>
            <person name="Wawrik B."/>
            <person name="Pruitt S."/>
            <person name="Marks C."/>
            <person name="Duncan K.E."/>
            <person name="Suflita J.M."/>
        </authorList>
    </citation>
    <scope>NUCLEOTIDE SEQUENCE [LARGE SCALE GENOMIC DNA]</scope>
    <source>
        <strain evidence="3 4">SPR</strain>
    </source>
</reference>
<dbReference type="EMBL" id="AZAC01000003">
    <property type="protein sequence ID" value="KIX15363.1"/>
    <property type="molecule type" value="Genomic_DNA"/>
</dbReference>
<protein>
    <recommendedName>
        <fullName evidence="1">Molybdopterin molybdenumtransferase</fullName>
        <ecNumber evidence="1">2.10.1.1</ecNumber>
    </recommendedName>
</protein>
<keyword evidence="4" id="KW-1185">Reference proteome</keyword>
<comment type="caution">
    <text evidence="3">The sequence shown here is derived from an EMBL/GenBank/DDBJ whole genome shotgun (WGS) entry which is preliminary data.</text>
</comment>
<keyword evidence="1" id="KW-0479">Metal-binding</keyword>
<dbReference type="PATRIC" id="fig|1429043.3.peg.943"/>
<dbReference type="CDD" id="cd03522">
    <property type="entry name" value="MoeA_like"/>
    <property type="match status" value="1"/>
</dbReference>
<keyword evidence="1" id="KW-0500">Molybdenum</keyword>
<dbReference type="PANTHER" id="PTHR10192">
    <property type="entry name" value="MOLYBDOPTERIN BIOSYNTHESIS PROTEIN"/>
    <property type="match status" value="1"/>
</dbReference>
<dbReference type="EC" id="2.10.1.1" evidence="1"/>
<accession>A0A0D2HYH7</accession>
<dbReference type="Pfam" id="PF00994">
    <property type="entry name" value="MoCF_biosynth"/>
    <property type="match status" value="1"/>
</dbReference>
<evidence type="ECO:0000313" key="4">
    <source>
        <dbReference type="Proteomes" id="UP000032233"/>
    </source>
</evidence>
<evidence type="ECO:0000259" key="2">
    <source>
        <dbReference type="SMART" id="SM00852"/>
    </source>
</evidence>
<comment type="catalytic activity">
    <reaction evidence="1">
        <text>adenylyl-molybdopterin + molybdate = Mo-molybdopterin + AMP + H(+)</text>
        <dbReference type="Rhea" id="RHEA:35047"/>
        <dbReference type="ChEBI" id="CHEBI:15378"/>
        <dbReference type="ChEBI" id="CHEBI:36264"/>
        <dbReference type="ChEBI" id="CHEBI:62727"/>
        <dbReference type="ChEBI" id="CHEBI:71302"/>
        <dbReference type="ChEBI" id="CHEBI:456215"/>
    </reaction>
</comment>
<comment type="similarity">
    <text evidence="1">Belongs to the MoeA family.</text>
</comment>
<comment type="function">
    <text evidence="1">Catalyzes the insertion of molybdate into adenylated molybdopterin with the concomitant release of AMP.</text>
</comment>
<sequence length="348" mass="37628">MGRMVALEDSVGLMLAHDITEIVPGASKGPAFKKGYVVTKEDLPHLRRLGKRHLYVLEVAAHLYHEDQAAELMFQSLCGPGVEQVGPPAEGKINFKARHDGIFYLDKERLIEFNMVPDVTCSAIHRYTPVKKGDILAGTRAIPLLVDKNYVHQACEVAEKNGGLLQVRPYRPLKAGIVVTGNEVYEGIIEDKFADIVSQKLKELGAETVGSALCPDDRRVVAQTITDLVGQGAEIIITTAGMSVDPDDVTRMGIADAGGRNLIYGTPVLPGAMFLVGDLVSHGRKLPILGVPACALFYKTTILDLILPRVLTGEHFDRAKIAELSHGGFCRNCAGGCRYPLCGFGRGS</sequence>
<organism evidence="3 4">
    <name type="scientific">Dethiosulfatarculus sandiegensis</name>
    <dbReference type="NCBI Taxonomy" id="1429043"/>
    <lineage>
        <taxon>Bacteria</taxon>
        <taxon>Pseudomonadati</taxon>
        <taxon>Thermodesulfobacteriota</taxon>
        <taxon>Desulfarculia</taxon>
        <taxon>Desulfarculales</taxon>
        <taxon>Desulfarculaceae</taxon>
        <taxon>Dethiosulfatarculus</taxon>
    </lineage>
</organism>
<dbReference type="Proteomes" id="UP000032233">
    <property type="component" value="Unassembled WGS sequence"/>
</dbReference>
<dbReference type="GO" id="GO:0005829">
    <property type="term" value="C:cytosol"/>
    <property type="evidence" value="ECO:0007669"/>
    <property type="project" value="TreeGrafter"/>
</dbReference>
<dbReference type="STRING" id="1429043.X474_04435"/>
<name>A0A0D2HYH7_9BACT</name>
<dbReference type="InterPro" id="IPR038987">
    <property type="entry name" value="MoeA-like"/>
</dbReference>
<dbReference type="AlphaFoldDB" id="A0A0D2HYH7"/>
<dbReference type="GO" id="GO:0061599">
    <property type="term" value="F:molybdopterin molybdotransferase activity"/>
    <property type="evidence" value="ECO:0007669"/>
    <property type="project" value="UniProtKB-UniRule"/>
</dbReference>
<keyword evidence="1" id="KW-0808">Transferase</keyword>
<feature type="domain" description="MoaB/Mog" evidence="2">
    <location>
        <begin position="176"/>
        <end position="312"/>
    </location>
</feature>
<dbReference type="SUPFAM" id="SSF53218">
    <property type="entry name" value="Molybdenum cofactor biosynthesis proteins"/>
    <property type="match status" value="1"/>
</dbReference>
<dbReference type="GO" id="GO:0006777">
    <property type="term" value="P:Mo-molybdopterin cofactor biosynthetic process"/>
    <property type="evidence" value="ECO:0007669"/>
    <property type="project" value="UniProtKB-UniRule"/>
</dbReference>
<dbReference type="InterPro" id="IPR036425">
    <property type="entry name" value="MoaB/Mog-like_dom_sf"/>
</dbReference>
<dbReference type="InterPro" id="IPR001453">
    <property type="entry name" value="MoaB/Mog_dom"/>
</dbReference>
<gene>
    <name evidence="3" type="ORF">X474_04435</name>
</gene>
<dbReference type="InParanoid" id="A0A0D2HYH7"/>
<keyword evidence="1" id="KW-0501">Molybdenum cofactor biosynthesis</keyword>
<dbReference type="SMART" id="SM00852">
    <property type="entry name" value="MoCF_biosynth"/>
    <property type="match status" value="1"/>
</dbReference>
<proteinExistence type="inferred from homology"/>
<dbReference type="Gene3D" id="3.40.980.10">
    <property type="entry name" value="MoaB/Mog-like domain"/>
    <property type="match status" value="1"/>
</dbReference>
<comment type="pathway">
    <text evidence="1">Cofactor biosynthesis; molybdopterin biosynthesis.</text>
</comment>
<dbReference type="GO" id="GO:0046872">
    <property type="term" value="F:metal ion binding"/>
    <property type="evidence" value="ECO:0007669"/>
    <property type="project" value="UniProtKB-UniRule"/>
</dbReference>
<dbReference type="PANTHER" id="PTHR10192:SF28">
    <property type="entry name" value="MOLYBDOPTERIN MOLYBDENUMTRANSFERASE"/>
    <property type="match status" value="1"/>
</dbReference>
<keyword evidence="1" id="KW-0460">Magnesium</keyword>
<evidence type="ECO:0000313" key="3">
    <source>
        <dbReference type="EMBL" id="KIX15363.1"/>
    </source>
</evidence>
<comment type="cofactor">
    <cofactor evidence="1">
        <name>Mg(2+)</name>
        <dbReference type="ChEBI" id="CHEBI:18420"/>
    </cofactor>
</comment>
<evidence type="ECO:0000256" key="1">
    <source>
        <dbReference type="RuleBase" id="RU365090"/>
    </source>
</evidence>
<dbReference type="UniPathway" id="UPA00344"/>